<feature type="domain" description="SRP54-type proteins GTP-binding" evidence="10">
    <location>
        <begin position="269"/>
        <end position="282"/>
    </location>
</feature>
<organism evidence="11">
    <name type="scientific">marine metagenome</name>
    <dbReference type="NCBI Taxonomy" id="408172"/>
    <lineage>
        <taxon>unclassified sequences</taxon>
        <taxon>metagenomes</taxon>
        <taxon>ecological metagenomes</taxon>
    </lineage>
</organism>
<dbReference type="InterPro" id="IPR022941">
    <property type="entry name" value="SRP54"/>
</dbReference>
<evidence type="ECO:0000313" key="11">
    <source>
        <dbReference type="EMBL" id="SVA66086.1"/>
    </source>
</evidence>
<evidence type="ECO:0000256" key="1">
    <source>
        <dbReference type="ARBA" id="ARBA00005450"/>
    </source>
</evidence>
<dbReference type="InterPro" id="IPR036891">
    <property type="entry name" value="Signal_recog_part_SRP54_M_sf"/>
</dbReference>
<dbReference type="InterPro" id="IPR027417">
    <property type="entry name" value="P-loop_NTPase"/>
</dbReference>
<dbReference type="EC" id="3.6.5.4" evidence="8"/>
<feature type="region of interest" description="Disordered" evidence="9">
    <location>
        <begin position="432"/>
        <end position="452"/>
    </location>
</feature>
<dbReference type="InterPro" id="IPR004780">
    <property type="entry name" value="SRP"/>
</dbReference>
<dbReference type="Pfam" id="PF00448">
    <property type="entry name" value="SRP54"/>
    <property type="match status" value="1"/>
</dbReference>
<evidence type="ECO:0000256" key="9">
    <source>
        <dbReference type="SAM" id="MobiDB-lite"/>
    </source>
</evidence>
<protein>
    <recommendedName>
        <fullName evidence="8">signal-recognition-particle GTPase</fullName>
        <ecNumber evidence="8">3.6.5.4</ecNumber>
    </recommendedName>
</protein>
<dbReference type="Gene3D" id="3.40.50.300">
    <property type="entry name" value="P-loop containing nucleotide triphosphate hydrolases"/>
    <property type="match status" value="1"/>
</dbReference>
<dbReference type="HAMAP" id="MF_00306">
    <property type="entry name" value="SRP54"/>
    <property type="match status" value="1"/>
</dbReference>
<dbReference type="InterPro" id="IPR000897">
    <property type="entry name" value="SRP54_GTPase_dom"/>
</dbReference>
<dbReference type="InterPro" id="IPR013822">
    <property type="entry name" value="Signal_recog_particl_SRP54_hlx"/>
</dbReference>
<dbReference type="GO" id="GO:0008312">
    <property type="term" value="F:7S RNA binding"/>
    <property type="evidence" value="ECO:0007669"/>
    <property type="project" value="InterPro"/>
</dbReference>
<sequence>MFENLTNKFEEIFSSLKKAPSLDEKQVDEGLKNIRLALLEADVSLEVVKEFINRVKPKALGQEIVRSTSPGQMVVKIVYDELVSFLGDKTSDIKLNAVPPVPIMLVGLQGSGKTTTTAKLARFLEKNNKKKVMMASLDVYRPAAQEQLRLLGEQNNISTLPVIEGQVPTDICRRAISAANLNGSEVILFDTAGRTQIDFQMMNEIKQIENIINPSETILVADSLTGQVAANVAKEFKNTVNLTGIVLTRSDGDGRGGAALSMKYVADVPIKFLGVGEKIENFEVFYPDRIANRLLGMGDIVSLVEKASEDLDQENLIKTEEKLKKGQFSLEDYLSQLRQMKKMGGIEGIMSFLPGVSKIKSQMDQAGVDEKIISQNEAVILSMTKKERENPKIIDGSRKKRIANGSGTDVAAINKLLKQFKMMSEMMKKMSKGNTKGMADKGIPPELFNQLK</sequence>
<evidence type="ECO:0000256" key="6">
    <source>
        <dbReference type="ARBA" id="ARBA00023135"/>
    </source>
</evidence>
<dbReference type="GO" id="GO:0005525">
    <property type="term" value="F:GTP binding"/>
    <property type="evidence" value="ECO:0007669"/>
    <property type="project" value="UniProtKB-KW"/>
</dbReference>
<gene>
    <name evidence="11" type="ORF">METZ01_LOCUS118940</name>
</gene>
<proteinExistence type="inferred from homology"/>
<dbReference type="Gene3D" id="1.10.260.30">
    <property type="entry name" value="Signal recognition particle, SRP54 subunit, M-domain"/>
    <property type="match status" value="1"/>
</dbReference>
<dbReference type="AlphaFoldDB" id="A0A381XMU1"/>
<dbReference type="SMART" id="SM00382">
    <property type="entry name" value="AAA"/>
    <property type="match status" value="1"/>
</dbReference>
<dbReference type="SMART" id="SM00962">
    <property type="entry name" value="SRP54"/>
    <property type="match status" value="1"/>
</dbReference>
<dbReference type="NCBIfam" id="TIGR00959">
    <property type="entry name" value="ffh"/>
    <property type="match status" value="1"/>
</dbReference>
<evidence type="ECO:0000259" key="10">
    <source>
        <dbReference type="PROSITE" id="PS00300"/>
    </source>
</evidence>
<keyword evidence="5" id="KW-0342">GTP-binding</keyword>
<dbReference type="InterPro" id="IPR042101">
    <property type="entry name" value="SRP54_N_sf"/>
</dbReference>
<dbReference type="GO" id="GO:0003924">
    <property type="term" value="F:GTPase activity"/>
    <property type="evidence" value="ECO:0007669"/>
    <property type="project" value="InterPro"/>
</dbReference>
<evidence type="ECO:0000256" key="7">
    <source>
        <dbReference type="ARBA" id="ARBA00023274"/>
    </source>
</evidence>
<dbReference type="PROSITE" id="PS00300">
    <property type="entry name" value="SRP54"/>
    <property type="match status" value="1"/>
</dbReference>
<evidence type="ECO:0000256" key="5">
    <source>
        <dbReference type="ARBA" id="ARBA00023134"/>
    </source>
</evidence>
<dbReference type="SUPFAM" id="SSF52540">
    <property type="entry name" value="P-loop containing nucleoside triphosphate hydrolases"/>
    <property type="match status" value="1"/>
</dbReference>
<accession>A0A381XMU1</accession>
<dbReference type="GO" id="GO:0005786">
    <property type="term" value="C:signal recognition particle, endoplasmic reticulum targeting"/>
    <property type="evidence" value="ECO:0007669"/>
    <property type="project" value="UniProtKB-KW"/>
</dbReference>
<dbReference type="Pfam" id="PF02978">
    <property type="entry name" value="SRP_SPB"/>
    <property type="match status" value="1"/>
</dbReference>
<dbReference type="PANTHER" id="PTHR11564:SF5">
    <property type="entry name" value="SIGNAL RECOGNITION PARTICLE SUBUNIT SRP54"/>
    <property type="match status" value="1"/>
</dbReference>
<comment type="similarity">
    <text evidence="1">Belongs to the GTP-binding SRP family. SRP54 subfamily.</text>
</comment>
<keyword evidence="3" id="KW-0378">Hydrolase</keyword>
<evidence type="ECO:0000256" key="4">
    <source>
        <dbReference type="ARBA" id="ARBA00022884"/>
    </source>
</evidence>
<dbReference type="Gene3D" id="1.20.120.140">
    <property type="entry name" value="Signal recognition particle SRP54, nucleotide-binding domain"/>
    <property type="match status" value="1"/>
</dbReference>
<dbReference type="Pfam" id="PF02881">
    <property type="entry name" value="SRP54_N"/>
    <property type="match status" value="1"/>
</dbReference>
<reference evidence="11" key="1">
    <citation type="submission" date="2018-05" db="EMBL/GenBank/DDBJ databases">
        <authorList>
            <person name="Lanie J.A."/>
            <person name="Ng W.-L."/>
            <person name="Kazmierczak K.M."/>
            <person name="Andrzejewski T.M."/>
            <person name="Davidsen T.M."/>
            <person name="Wayne K.J."/>
            <person name="Tettelin H."/>
            <person name="Glass J.I."/>
            <person name="Rusch D."/>
            <person name="Podicherti R."/>
            <person name="Tsui H.-C.T."/>
            <person name="Winkler M.E."/>
        </authorList>
    </citation>
    <scope>NUCLEOTIDE SEQUENCE</scope>
</reference>
<keyword evidence="7" id="KW-0687">Ribonucleoprotein</keyword>
<dbReference type="InterPro" id="IPR003593">
    <property type="entry name" value="AAA+_ATPase"/>
</dbReference>
<keyword evidence="4" id="KW-0694">RNA-binding</keyword>
<keyword evidence="2" id="KW-0547">Nucleotide-binding</keyword>
<dbReference type="InterPro" id="IPR004125">
    <property type="entry name" value="Signal_recog_particle_SRP54_M"/>
</dbReference>
<evidence type="ECO:0000256" key="3">
    <source>
        <dbReference type="ARBA" id="ARBA00022801"/>
    </source>
</evidence>
<dbReference type="PANTHER" id="PTHR11564">
    <property type="entry name" value="SIGNAL RECOGNITION PARTICLE 54K PROTEIN SRP54"/>
    <property type="match status" value="1"/>
</dbReference>
<dbReference type="GO" id="GO:0006614">
    <property type="term" value="P:SRP-dependent cotranslational protein targeting to membrane"/>
    <property type="evidence" value="ECO:0007669"/>
    <property type="project" value="InterPro"/>
</dbReference>
<dbReference type="SMART" id="SM00963">
    <property type="entry name" value="SRP54_N"/>
    <property type="match status" value="1"/>
</dbReference>
<dbReference type="SUPFAM" id="SSF47446">
    <property type="entry name" value="Signal peptide-binding domain"/>
    <property type="match status" value="1"/>
</dbReference>
<evidence type="ECO:0000256" key="2">
    <source>
        <dbReference type="ARBA" id="ARBA00022741"/>
    </source>
</evidence>
<dbReference type="EMBL" id="UINC01015749">
    <property type="protein sequence ID" value="SVA66086.1"/>
    <property type="molecule type" value="Genomic_DNA"/>
</dbReference>
<name>A0A381XMU1_9ZZZZ</name>
<evidence type="ECO:0000256" key="8">
    <source>
        <dbReference type="ARBA" id="ARBA00035672"/>
    </source>
</evidence>
<keyword evidence="6" id="KW-0733">Signal recognition particle</keyword>
<dbReference type="CDD" id="cd18539">
    <property type="entry name" value="SRP_G"/>
    <property type="match status" value="1"/>
</dbReference>